<dbReference type="OrthoDB" id="27330at2"/>
<dbReference type="PANTHER" id="PTHR33392:SF6">
    <property type="entry name" value="POLYISOPRENYL-TEICHOIC ACID--PEPTIDOGLYCAN TEICHOIC ACID TRANSFERASE TAGU"/>
    <property type="match status" value="1"/>
</dbReference>
<name>A0A2T6C2K4_9BACL</name>
<dbReference type="InterPro" id="IPR004474">
    <property type="entry name" value="LytR_CpsA_psr"/>
</dbReference>
<dbReference type="RefSeq" id="WP_108022355.1">
    <property type="nucleotide sequence ID" value="NZ_QBKR01000005.1"/>
</dbReference>
<feature type="domain" description="Cell envelope-related transcriptional attenuator" evidence="3">
    <location>
        <begin position="86"/>
        <end position="230"/>
    </location>
</feature>
<dbReference type="PANTHER" id="PTHR33392">
    <property type="entry name" value="POLYISOPRENYL-TEICHOIC ACID--PEPTIDOGLYCAN TEICHOIC ACID TRANSFERASE TAGU"/>
    <property type="match status" value="1"/>
</dbReference>
<reference evidence="4 5" key="1">
    <citation type="submission" date="2018-04" db="EMBL/GenBank/DDBJ databases">
        <title>Genomic Encyclopedia of Archaeal and Bacterial Type Strains, Phase II (KMG-II): from individual species to whole genera.</title>
        <authorList>
            <person name="Goeker M."/>
        </authorList>
    </citation>
    <scope>NUCLEOTIDE SEQUENCE [LARGE SCALE GENOMIC DNA]</scope>
    <source>
        <strain evidence="4 5">DSM 45787</strain>
    </source>
</reference>
<feature type="region of interest" description="Disordered" evidence="2">
    <location>
        <begin position="27"/>
        <end position="65"/>
    </location>
</feature>
<proteinExistence type="inferred from homology"/>
<dbReference type="Gene3D" id="3.40.630.190">
    <property type="entry name" value="LCP protein"/>
    <property type="match status" value="1"/>
</dbReference>
<gene>
    <name evidence="4" type="ORF">C8P63_105158</name>
</gene>
<comment type="similarity">
    <text evidence="1">Belongs to the LytR/CpsA/Psr (LCP) family.</text>
</comment>
<feature type="compositionally biased region" description="Pro residues" evidence="2">
    <location>
        <begin position="28"/>
        <end position="44"/>
    </location>
</feature>
<dbReference type="AlphaFoldDB" id="A0A2T6C2K4"/>
<evidence type="ECO:0000259" key="3">
    <source>
        <dbReference type="Pfam" id="PF03816"/>
    </source>
</evidence>
<dbReference type="Pfam" id="PF03816">
    <property type="entry name" value="LytR_cpsA_psr"/>
    <property type="match status" value="1"/>
</dbReference>
<dbReference type="InterPro" id="IPR050922">
    <property type="entry name" value="LytR/CpsA/Psr_CW_biosynth"/>
</dbReference>
<keyword evidence="5" id="KW-1185">Reference proteome</keyword>
<dbReference type="EMBL" id="QBKR01000005">
    <property type="protein sequence ID" value="PTX62562.1"/>
    <property type="molecule type" value="Genomic_DNA"/>
</dbReference>
<dbReference type="NCBIfam" id="TIGR00350">
    <property type="entry name" value="lytR_cpsA_psr"/>
    <property type="match status" value="1"/>
</dbReference>
<organism evidence="4 5">
    <name type="scientific">Melghirimyces profundicolus</name>
    <dbReference type="NCBI Taxonomy" id="1242148"/>
    <lineage>
        <taxon>Bacteria</taxon>
        <taxon>Bacillati</taxon>
        <taxon>Bacillota</taxon>
        <taxon>Bacilli</taxon>
        <taxon>Bacillales</taxon>
        <taxon>Thermoactinomycetaceae</taxon>
        <taxon>Melghirimyces</taxon>
    </lineage>
</organism>
<evidence type="ECO:0000313" key="5">
    <source>
        <dbReference type="Proteomes" id="UP000244240"/>
    </source>
</evidence>
<accession>A0A2T6C2K4</accession>
<protein>
    <submittedName>
        <fullName evidence="4">LytR family transcriptional attenuator</fullName>
    </submittedName>
</protein>
<dbReference type="Proteomes" id="UP000244240">
    <property type="component" value="Unassembled WGS sequence"/>
</dbReference>
<comment type="caution">
    <text evidence="4">The sequence shown here is derived from an EMBL/GenBank/DDBJ whole genome shotgun (WGS) entry which is preliminary data.</text>
</comment>
<sequence length="320" mass="36593">MGRYNRKTLLAVVLALGVVILFRLQDPENPPSAPETPPSTPSPAPIRDRNTPDDPAAPRLRPPSPLDRPVSLLLIGVDQRKEDVGRADALLVLTVNPSSKTVKVLNIPRDTKTWLIRGNGQRLRRDKINHSYSLGHGAKSTVKTVENFLNIPIHDYIKMNFAGFRSVIDLFGGVDVRVRRNFSYKGHHFRKGPMTLNGAQALAYIRDRTGGSDYDRHERQQQVLNSLWEKGTRWSTIMKLDELFRIVRRHSETSLSFPQAWRTLGTVREIPKEKREVLRLRGKDEWSSHYYLVVPEGERSRVSRVLREHLEIESHKKTGP</sequence>
<evidence type="ECO:0000313" key="4">
    <source>
        <dbReference type="EMBL" id="PTX62562.1"/>
    </source>
</evidence>
<evidence type="ECO:0000256" key="1">
    <source>
        <dbReference type="ARBA" id="ARBA00006068"/>
    </source>
</evidence>
<evidence type="ECO:0000256" key="2">
    <source>
        <dbReference type="SAM" id="MobiDB-lite"/>
    </source>
</evidence>